<keyword evidence="2" id="KW-0472">Membrane</keyword>
<reference evidence="3 4" key="1">
    <citation type="submission" date="2019-02" db="EMBL/GenBank/DDBJ databases">
        <title>Halonotius sp. a new haloqrchaeon isolated from saline water.</title>
        <authorList>
            <person name="Duran-Viseras A."/>
            <person name="Sanchez-Porro C."/>
            <person name="Ventosa A."/>
        </authorList>
    </citation>
    <scope>NUCLEOTIDE SEQUENCE [LARGE SCALE GENOMIC DNA]</scope>
    <source>
        <strain evidence="3 4">F9-27</strain>
    </source>
</reference>
<name>A0A544QR01_9EURY</name>
<dbReference type="AlphaFoldDB" id="A0A544QR01"/>
<dbReference type="RefSeq" id="WP_142442522.1">
    <property type="nucleotide sequence ID" value="NZ_SESI01000001.1"/>
</dbReference>
<evidence type="ECO:0000313" key="4">
    <source>
        <dbReference type="Proteomes" id="UP000315385"/>
    </source>
</evidence>
<feature type="compositionally biased region" description="Basic and acidic residues" evidence="1">
    <location>
        <begin position="70"/>
        <end position="79"/>
    </location>
</feature>
<dbReference type="EMBL" id="SESI01000001">
    <property type="protein sequence ID" value="TQQ81869.1"/>
    <property type="molecule type" value="Genomic_DNA"/>
</dbReference>
<keyword evidence="4" id="KW-1185">Reference proteome</keyword>
<dbReference type="OrthoDB" id="346058at2157"/>
<keyword evidence="2" id="KW-1133">Transmembrane helix</keyword>
<evidence type="ECO:0000256" key="2">
    <source>
        <dbReference type="SAM" id="Phobius"/>
    </source>
</evidence>
<feature type="region of interest" description="Disordered" evidence="1">
    <location>
        <begin position="65"/>
        <end position="100"/>
    </location>
</feature>
<gene>
    <name evidence="3" type="ORF">EWF95_02725</name>
</gene>
<accession>A0A544QR01</accession>
<feature type="transmembrane region" description="Helical" evidence="2">
    <location>
        <begin position="7"/>
        <end position="28"/>
    </location>
</feature>
<feature type="transmembrane region" description="Helical" evidence="2">
    <location>
        <begin position="34"/>
        <end position="57"/>
    </location>
</feature>
<keyword evidence="2" id="KW-0812">Transmembrane</keyword>
<organism evidence="3 4">
    <name type="scientific">Halonotius roseus</name>
    <dbReference type="NCBI Taxonomy" id="2511997"/>
    <lineage>
        <taxon>Archaea</taxon>
        <taxon>Methanobacteriati</taxon>
        <taxon>Methanobacteriota</taxon>
        <taxon>Stenosarchaea group</taxon>
        <taxon>Halobacteria</taxon>
        <taxon>Halobacteriales</taxon>
        <taxon>Haloferacaceae</taxon>
        <taxon>Halonotius</taxon>
    </lineage>
</organism>
<protein>
    <submittedName>
        <fullName evidence="3">Uncharacterized protein</fullName>
    </submittedName>
</protein>
<sequence length="264" mass="30123">MVRRKKIGIFIIFGSVVLASSLLIGYLISENSKYGLISSISAVFIGGNMLVGLYQLVSTDRNHTNIGLGEKQDQDSKQNEEDDSQETAKSNQIGPSKSLRPEQIQAQNELIRTAYDEFEENPFTFMLTYQASGVVEEVAEQINADKEIVSKVWQFCKDDEYFRKRGNSWRLAPKALYRAEELGVETRLDEDIQDKILNSLLQEYRDNPHHSPVGQETLLETIAGEKKTILQNLWFLCEKNYVEREGYIGGAWFEITKLGRRVAE</sequence>
<dbReference type="Proteomes" id="UP000315385">
    <property type="component" value="Unassembled WGS sequence"/>
</dbReference>
<proteinExistence type="predicted"/>
<evidence type="ECO:0000313" key="3">
    <source>
        <dbReference type="EMBL" id="TQQ81869.1"/>
    </source>
</evidence>
<comment type="caution">
    <text evidence="3">The sequence shown here is derived from an EMBL/GenBank/DDBJ whole genome shotgun (WGS) entry which is preliminary data.</text>
</comment>
<evidence type="ECO:0000256" key="1">
    <source>
        <dbReference type="SAM" id="MobiDB-lite"/>
    </source>
</evidence>